<dbReference type="AlphaFoldDB" id="A0A0A9FRD3"/>
<reference evidence="1" key="1">
    <citation type="submission" date="2014-09" db="EMBL/GenBank/DDBJ databases">
        <authorList>
            <person name="Magalhaes I.L.F."/>
            <person name="Oliveira U."/>
            <person name="Santos F.R."/>
            <person name="Vidigal T.H.D.A."/>
            <person name="Brescovit A.D."/>
            <person name="Santos A.J."/>
        </authorList>
    </citation>
    <scope>NUCLEOTIDE SEQUENCE</scope>
    <source>
        <tissue evidence="1">Shoot tissue taken approximately 20 cm above the soil surface</tissue>
    </source>
</reference>
<organism evidence="1">
    <name type="scientific">Arundo donax</name>
    <name type="common">Giant reed</name>
    <name type="synonym">Donax arundinaceus</name>
    <dbReference type="NCBI Taxonomy" id="35708"/>
    <lineage>
        <taxon>Eukaryota</taxon>
        <taxon>Viridiplantae</taxon>
        <taxon>Streptophyta</taxon>
        <taxon>Embryophyta</taxon>
        <taxon>Tracheophyta</taxon>
        <taxon>Spermatophyta</taxon>
        <taxon>Magnoliopsida</taxon>
        <taxon>Liliopsida</taxon>
        <taxon>Poales</taxon>
        <taxon>Poaceae</taxon>
        <taxon>PACMAD clade</taxon>
        <taxon>Arundinoideae</taxon>
        <taxon>Arundineae</taxon>
        <taxon>Arundo</taxon>
    </lineage>
</organism>
<sequence>MSHVISVLFPSDRHLSASSSSFLAVCAPCRCWETQGYLDPQISINIATMAAHERDAVAPPNLVGHAPTLGSHCHVLTAPLMNHGFNLGREKFHSGRSVSSFGSICCSNLWGSNLGKRSSFHLVQDKIQNRLPDKHLCCHCFEINWPDTCWWSPSHQLVGIQASKPGSRRSHSECINFSSTSTQASSRAGLGTR</sequence>
<reference evidence="1" key="2">
    <citation type="journal article" date="2015" name="Data Brief">
        <title>Shoot transcriptome of the giant reed, Arundo donax.</title>
        <authorList>
            <person name="Barrero R.A."/>
            <person name="Guerrero F.D."/>
            <person name="Moolhuijzen P."/>
            <person name="Goolsby J.A."/>
            <person name="Tidwell J."/>
            <person name="Bellgard S.E."/>
            <person name="Bellgard M.I."/>
        </authorList>
    </citation>
    <scope>NUCLEOTIDE SEQUENCE</scope>
    <source>
        <tissue evidence="1">Shoot tissue taken approximately 20 cm above the soil surface</tissue>
    </source>
</reference>
<dbReference type="EMBL" id="GBRH01184097">
    <property type="protein sequence ID" value="JAE13799.1"/>
    <property type="molecule type" value="Transcribed_RNA"/>
</dbReference>
<proteinExistence type="predicted"/>
<protein>
    <submittedName>
        <fullName evidence="1">Uncharacterized protein</fullName>
    </submittedName>
</protein>
<evidence type="ECO:0000313" key="1">
    <source>
        <dbReference type="EMBL" id="JAE13799.1"/>
    </source>
</evidence>
<name>A0A0A9FRD3_ARUDO</name>
<accession>A0A0A9FRD3</accession>